<protein>
    <submittedName>
        <fullName evidence="1">Uncharacterized protein</fullName>
    </submittedName>
</protein>
<accession>D2RHA4</accession>
<proteinExistence type="predicted"/>
<name>D2RHA4_ARCPA</name>
<evidence type="ECO:0000313" key="1">
    <source>
        <dbReference type="EMBL" id="ADB57679.1"/>
    </source>
</evidence>
<dbReference type="PaxDb" id="572546-Arcpr_0614"/>
<dbReference type="RefSeq" id="WP_012940015.1">
    <property type="nucleotide sequence ID" value="NC_013741.1"/>
</dbReference>
<dbReference type="AlphaFoldDB" id="D2RHA4"/>
<sequence length="395" mass="44354">MFVRTVFNIKPESFGKEIYEPPEWRNMWSNGYFLTSVGDESANLVTTKLPAILRKYTHLICILADDNVASAVFEKVKHCFRSALVIGLGIDGCGKNAMVGYETIRPMSAEISFKINKYLNELKSKYGVVPSTFIELIFAGGTSSGYALAVSNEVKKLVRSIESKAQIIDYVSLSRGDYAPQIANSILVTLKLMNEVGDRRSLILSYFDREPTLKKLSDLNILNTIMTLLLSKYKAGINRIDLTDIIGRGGFFTTNTEYRSITHLPRVKSIGGEDIFKLAKRAIDFDSTSLYARAVFHARDSELVRISIISPVKIVDLEIFGKEFEFAENIIADGFHLPIKYIPISVTAFLKGNEMAIRHFLHNHRKIVDEAIPELENYLGTGLVDDEVLENFVRG</sequence>
<dbReference type="Proteomes" id="UP000001901">
    <property type="component" value="Chromosome"/>
</dbReference>
<gene>
    <name evidence="1" type="ordered locus">Arcpr_0614</name>
</gene>
<organism evidence="1 2">
    <name type="scientific">Archaeoglobus profundus (strain DSM 5631 / JCM 9629 / NBRC 100127 / Av18)</name>
    <dbReference type="NCBI Taxonomy" id="572546"/>
    <lineage>
        <taxon>Archaea</taxon>
        <taxon>Methanobacteriati</taxon>
        <taxon>Methanobacteriota</taxon>
        <taxon>Archaeoglobi</taxon>
        <taxon>Archaeoglobales</taxon>
        <taxon>Archaeoglobaceae</taxon>
        <taxon>Archaeoglobus</taxon>
    </lineage>
</organism>
<dbReference type="GeneID" id="8739273"/>
<evidence type="ECO:0000313" key="2">
    <source>
        <dbReference type="Proteomes" id="UP000001901"/>
    </source>
</evidence>
<reference evidence="1 2" key="1">
    <citation type="journal article" date="2010" name="Stand. Genomic Sci.">
        <title>Complete genome sequence of Archaeoglobus profundus type strain (AV18).</title>
        <authorList>
            <person name="von Jan M."/>
            <person name="Lapidus A."/>
            <person name="Del Rio T.G."/>
            <person name="Copeland A."/>
            <person name="Tice H."/>
            <person name="Cheng J.F."/>
            <person name="Lucas S."/>
            <person name="Chen F."/>
            <person name="Nolan M."/>
            <person name="Goodwin L."/>
            <person name="Han C."/>
            <person name="Pitluck S."/>
            <person name="Liolios K."/>
            <person name="Ivanova N."/>
            <person name="Mavromatis K."/>
            <person name="Ovchinnikova G."/>
            <person name="Chertkov O."/>
            <person name="Pati A."/>
            <person name="Chen A."/>
            <person name="Palaniappan K."/>
            <person name="Land M."/>
            <person name="Hauser L."/>
            <person name="Chang Y.J."/>
            <person name="Jeffries C.D."/>
            <person name="Saunders E."/>
            <person name="Brettin T."/>
            <person name="Detter J.C."/>
            <person name="Chain P."/>
            <person name="Eichinger K."/>
            <person name="Huber H."/>
            <person name="Spring S."/>
            <person name="Rohde M."/>
            <person name="Goker M."/>
            <person name="Wirth R."/>
            <person name="Woyke T."/>
            <person name="Bristow J."/>
            <person name="Eisen J.A."/>
            <person name="Markowitz V."/>
            <person name="Hugenholtz P."/>
            <person name="Kyrpides N.C."/>
            <person name="Klenk H.P."/>
        </authorList>
    </citation>
    <scope>NUCLEOTIDE SEQUENCE [LARGE SCALE GENOMIC DNA]</scope>
    <source>
        <strain evidence="2">DSM 5631 / JCM 9629 / NBRC 100127 / Av18</strain>
    </source>
</reference>
<dbReference type="STRING" id="572546.Arcpr_0614"/>
<dbReference type="KEGG" id="apo:Arcpr_0614"/>
<dbReference type="EMBL" id="CP001857">
    <property type="protein sequence ID" value="ADB57679.1"/>
    <property type="molecule type" value="Genomic_DNA"/>
</dbReference>
<keyword evidence="2" id="KW-1185">Reference proteome</keyword>
<dbReference type="HOGENOM" id="CLU_697571_0_0_2"/>